<dbReference type="GeneID" id="14209727"/>
<dbReference type="AlphaFoldDB" id="A0A1I3T8R7"/>
<dbReference type="OrthoDB" id="346231at2157"/>
<feature type="domain" description="DUF362" evidence="1">
    <location>
        <begin position="55"/>
        <end position="214"/>
    </location>
</feature>
<evidence type="ECO:0000313" key="3">
    <source>
        <dbReference type="Proteomes" id="UP000182829"/>
    </source>
</evidence>
<protein>
    <submittedName>
        <fullName evidence="2">Uncharacterized conserved protein, DUF362 family</fullName>
    </submittedName>
</protein>
<name>A0A1I3T8R7_9EURY</name>
<sequence>MSDGPTVRTATADDGRGRWLPDLDRRVAMLERPVATLLEDGLAAFADAERLTIVPDAHYPFHPSTGMVTDPAVVGAILEVIESTGTDVAVAGASDEYLPFERTAAYLGYGELLERFDADLVDLAEESAVTETVSVGERSVEKRIPDRLRDGIVVLVPTLRPDETGRVAGGIRTLASVVDTENATGDDTASVVAPMRAISPDLSVLDATRVYAGRPYAADTLLVGPAAAVDAIATVLLERDLGDDEALEALVGEPSVHIARVGDAPHIETLREELPAGELPPADATHPVVSAAYRLYAAVGSDAVPPQLEVRR</sequence>
<dbReference type="OMA" id="DAHYPFH"/>
<accession>A0A1I3T8R7</accession>
<dbReference type="InterPro" id="IPR007160">
    <property type="entry name" value="DUF362"/>
</dbReference>
<gene>
    <name evidence="2" type="ORF">SAMN05443661_1559</name>
</gene>
<dbReference type="RefSeq" id="WP_005580726.1">
    <property type="nucleotide sequence ID" value="NZ_FORO01000055.1"/>
</dbReference>
<organism evidence="2 3">
    <name type="scientific">Natronobacterium gregoryi</name>
    <dbReference type="NCBI Taxonomy" id="44930"/>
    <lineage>
        <taxon>Archaea</taxon>
        <taxon>Methanobacteriati</taxon>
        <taxon>Methanobacteriota</taxon>
        <taxon>Stenosarchaea group</taxon>
        <taxon>Halobacteria</taxon>
        <taxon>Halobacteriales</taxon>
        <taxon>Natrialbaceae</taxon>
        <taxon>Natronobacterium</taxon>
    </lineage>
</organism>
<dbReference type="Pfam" id="PF04015">
    <property type="entry name" value="DUF362"/>
    <property type="match status" value="1"/>
</dbReference>
<evidence type="ECO:0000313" key="2">
    <source>
        <dbReference type="EMBL" id="SFJ66990.1"/>
    </source>
</evidence>
<proteinExistence type="predicted"/>
<reference evidence="2 3" key="1">
    <citation type="submission" date="2016-10" db="EMBL/GenBank/DDBJ databases">
        <authorList>
            <person name="de Groot N.N."/>
        </authorList>
    </citation>
    <scope>NUCLEOTIDE SEQUENCE [LARGE SCALE GENOMIC DNA]</scope>
    <source>
        <strain evidence="2 3">SP2</strain>
    </source>
</reference>
<dbReference type="Proteomes" id="UP000182829">
    <property type="component" value="Unassembled WGS sequence"/>
</dbReference>
<dbReference type="EMBL" id="FORO01000055">
    <property type="protein sequence ID" value="SFJ66990.1"/>
    <property type="molecule type" value="Genomic_DNA"/>
</dbReference>
<evidence type="ECO:0000259" key="1">
    <source>
        <dbReference type="Pfam" id="PF04015"/>
    </source>
</evidence>